<dbReference type="Pfam" id="PF07949">
    <property type="entry name" value="YbbR"/>
    <property type="match status" value="1"/>
</dbReference>
<dbReference type="Gene3D" id="2.170.120.30">
    <property type="match status" value="1"/>
</dbReference>
<name>A0ABW5LA49_9FLAO</name>
<reference evidence="2" key="1">
    <citation type="journal article" date="2019" name="Int. J. Syst. Evol. Microbiol.">
        <title>The Global Catalogue of Microorganisms (GCM) 10K type strain sequencing project: providing services to taxonomists for standard genome sequencing and annotation.</title>
        <authorList>
            <consortium name="The Broad Institute Genomics Platform"/>
            <consortium name="The Broad Institute Genome Sequencing Center for Infectious Disease"/>
            <person name="Wu L."/>
            <person name="Ma J."/>
        </authorList>
    </citation>
    <scope>NUCLEOTIDE SEQUENCE [LARGE SCALE GENOMIC DNA]</scope>
    <source>
        <strain evidence="2">KCTC 52274</strain>
    </source>
</reference>
<dbReference type="EMBL" id="JBHULE010000004">
    <property type="protein sequence ID" value="MFD2561762.1"/>
    <property type="molecule type" value="Genomic_DNA"/>
</dbReference>
<dbReference type="Proteomes" id="UP001597319">
    <property type="component" value="Unassembled WGS sequence"/>
</dbReference>
<comment type="caution">
    <text evidence="1">The sequence shown here is derived from an EMBL/GenBank/DDBJ whole genome shotgun (WGS) entry which is preliminary data.</text>
</comment>
<keyword evidence="2" id="KW-1185">Reference proteome</keyword>
<dbReference type="PANTHER" id="PTHR37804:SF1">
    <property type="entry name" value="CDAA REGULATORY PROTEIN CDAR"/>
    <property type="match status" value="1"/>
</dbReference>
<dbReference type="RefSeq" id="WP_378289764.1">
    <property type="nucleotide sequence ID" value="NZ_JBHULE010000004.1"/>
</dbReference>
<sequence length="319" mass="36551">MSKNKLSRFSLKRNNVKTFLFFLAFTSVLWLFIQFSKNYTQEVECDVLYVNVPQDRILDEDSDQTIRLTLNGNGFRLINHSWSRPRLEFDIANATESKGGDFYFDISNANQSLKDKLNFKGRVLSVQKDTLMVKLDINLEKKIPIRLLKEIQYVPGYGSDEGVVLSPDSIVISGPKRIVDTINYVVTQNLKLEALNTDYKTSLSIKIDSLPTRVKVIPKEVEASITVSKFTEGSQEVPITLINIPEGKEIKIFPKEVKVVYRVGLDKYNEINQRDFKVIADYNKVADESSFLILELNDMPSSIHDVRLQDKQVQFVILN</sequence>
<dbReference type="PANTHER" id="PTHR37804">
    <property type="entry name" value="CDAA REGULATORY PROTEIN CDAR"/>
    <property type="match status" value="1"/>
</dbReference>
<dbReference type="InterPro" id="IPR053154">
    <property type="entry name" value="c-di-AMP_regulator"/>
</dbReference>
<proteinExistence type="predicted"/>
<gene>
    <name evidence="1" type="ORF">ACFSR1_03705</name>
</gene>
<evidence type="ECO:0000313" key="2">
    <source>
        <dbReference type="Proteomes" id="UP001597319"/>
    </source>
</evidence>
<dbReference type="Gene3D" id="2.170.120.40">
    <property type="entry name" value="YbbR-like domain"/>
    <property type="match status" value="1"/>
</dbReference>
<protein>
    <submittedName>
        <fullName evidence="1">CdaR family protein</fullName>
    </submittedName>
</protein>
<dbReference type="InterPro" id="IPR012505">
    <property type="entry name" value="YbbR"/>
</dbReference>
<accession>A0ABW5LA49</accession>
<evidence type="ECO:0000313" key="1">
    <source>
        <dbReference type="EMBL" id="MFD2561762.1"/>
    </source>
</evidence>
<organism evidence="1 2">
    <name type="scientific">Aquimarina rubra</name>
    <dbReference type="NCBI Taxonomy" id="1920033"/>
    <lineage>
        <taxon>Bacteria</taxon>
        <taxon>Pseudomonadati</taxon>
        <taxon>Bacteroidota</taxon>
        <taxon>Flavobacteriia</taxon>
        <taxon>Flavobacteriales</taxon>
        <taxon>Flavobacteriaceae</taxon>
        <taxon>Aquimarina</taxon>
    </lineage>
</organism>